<dbReference type="STRING" id="303541.JF72_06900"/>
<dbReference type="EMBL" id="JXLG01000005">
    <property type="protein sequence ID" value="KJY61407.1"/>
    <property type="molecule type" value="Genomic_DNA"/>
</dbReference>
<dbReference type="KEGG" id="lapi:DKL56_03935"/>
<dbReference type="GeneID" id="78160326"/>
<dbReference type="Proteomes" id="UP000033682">
    <property type="component" value="Unassembled WGS sequence"/>
</dbReference>
<dbReference type="AlphaFoldDB" id="A0A0F4LRG7"/>
<keyword evidence="1" id="KW-0812">Transmembrane</keyword>
<protein>
    <submittedName>
        <fullName evidence="2">Uncharacterized protein</fullName>
    </submittedName>
</protein>
<reference evidence="2 3" key="1">
    <citation type="submission" date="2015-01" db="EMBL/GenBank/DDBJ databases">
        <title>Comparative genomics of the lactic acid bacteria isolated from the honey bee gut.</title>
        <authorList>
            <person name="Ellegaard K.M."/>
            <person name="Tamarit D."/>
            <person name="Javelind E."/>
            <person name="Olofsson T."/>
            <person name="Andersson S.G."/>
            <person name="Vasquez A."/>
        </authorList>
    </citation>
    <scope>NUCLEOTIDE SEQUENCE [LARGE SCALE GENOMIC DNA]</scope>
    <source>
        <strain evidence="2 3">Hma11</strain>
    </source>
</reference>
<comment type="caution">
    <text evidence="2">The sequence shown here is derived from an EMBL/GenBank/DDBJ whole genome shotgun (WGS) entry which is preliminary data.</text>
</comment>
<dbReference type="PATRIC" id="fig|303541.3.peg.846"/>
<evidence type="ECO:0000256" key="1">
    <source>
        <dbReference type="SAM" id="Phobius"/>
    </source>
</evidence>
<name>A0A0F4LRG7_9LACO</name>
<proteinExistence type="predicted"/>
<feature type="transmembrane region" description="Helical" evidence="1">
    <location>
        <begin position="12"/>
        <end position="32"/>
    </location>
</feature>
<keyword evidence="1" id="KW-1133">Transmembrane helix</keyword>
<feature type="transmembrane region" description="Helical" evidence="1">
    <location>
        <begin position="38"/>
        <end position="58"/>
    </location>
</feature>
<dbReference type="RefSeq" id="WP_046306880.1">
    <property type="nucleotide sequence ID" value="NZ_BMCV01000001.1"/>
</dbReference>
<sequence length="112" mass="13346">MKKHHFIILGRVGIIYYSWLLIVLFTTLTLAYESTKAVNWPAICFGIIFLLLVIYTYLASYWTKMILKLPFKKKINCQVAPKLRYTWQFFNVYEIKISTLQTYYLLGISKFN</sequence>
<accession>A0A0F4LRG7</accession>
<gene>
    <name evidence="2" type="ORF">JF72_06900</name>
</gene>
<dbReference type="OrthoDB" id="2311910at2"/>
<dbReference type="HOGENOM" id="CLU_165434_0_0_9"/>
<organism evidence="2 3">
    <name type="scientific">Lactobacillus apis</name>
    <dbReference type="NCBI Taxonomy" id="303541"/>
    <lineage>
        <taxon>Bacteria</taxon>
        <taxon>Bacillati</taxon>
        <taxon>Bacillota</taxon>
        <taxon>Bacilli</taxon>
        <taxon>Lactobacillales</taxon>
        <taxon>Lactobacillaceae</taxon>
        <taxon>Lactobacillus</taxon>
    </lineage>
</organism>
<keyword evidence="1" id="KW-0472">Membrane</keyword>
<keyword evidence="3" id="KW-1185">Reference proteome</keyword>
<evidence type="ECO:0000313" key="2">
    <source>
        <dbReference type="EMBL" id="KJY61407.1"/>
    </source>
</evidence>
<evidence type="ECO:0000313" key="3">
    <source>
        <dbReference type="Proteomes" id="UP000033682"/>
    </source>
</evidence>